<dbReference type="RefSeq" id="XP_026687741.1">
    <property type="nucleotide sequence ID" value="XM_026831940.1"/>
</dbReference>
<sequence>MKMTFAVVQFNEDDPEVFINLSCRSRSIYDYLIEAYNVPGDTKHIDLYDKTGKLIALPSQPDQRCATEYLQPAEKYYLVVLDVDGDQYVNSVIGNMKNGVELLAAINRQLSRSEKSVDIAKSRISTKRRL</sequence>
<organism evidence="1 2">
    <name type="scientific">Diaphorina citri</name>
    <name type="common">Asian citrus psyllid</name>
    <dbReference type="NCBI Taxonomy" id="121845"/>
    <lineage>
        <taxon>Eukaryota</taxon>
        <taxon>Metazoa</taxon>
        <taxon>Ecdysozoa</taxon>
        <taxon>Arthropoda</taxon>
        <taxon>Hexapoda</taxon>
        <taxon>Insecta</taxon>
        <taxon>Pterygota</taxon>
        <taxon>Neoptera</taxon>
        <taxon>Paraneoptera</taxon>
        <taxon>Hemiptera</taxon>
        <taxon>Sternorrhyncha</taxon>
        <taxon>Psylloidea</taxon>
        <taxon>Psyllidae</taxon>
        <taxon>Diaphorininae</taxon>
        <taxon>Diaphorina</taxon>
    </lineage>
</organism>
<dbReference type="Proteomes" id="UP000079169">
    <property type="component" value="Unplaced"/>
</dbReference>
<proteinExistence type="predicted"/>
<evidence type="ECO:0000313" key="2">
    <source>
        <dbReference type="RefSeq" id="XP_026687741.1"/>
    </source>
</evidence>
<reference evidence="2" key="1">
    <citation type="submission" date="2025-08" db="UniProtKB">
        <authorList>
            <consortium name="RefSeq"/>
        </authorList>
    </citation>
    <scope>IDENTIFICATION</scope>
</reference>
<accession>A0A3Q0JH34</accession>
<dbReference type="Pfam" id="PF15874">
    <property type="entry name" value="Il2rg"/>
    <property type="match status" value="1"/>
</dbReference>
<dbReference type="InterPro" id="IPR039471">
    <property type="entry name" value="CXorf65-like"/>
</dbReference>
<dbReference type="AlphaFoldDB" id="A0A3Q0JH34"/>
<gene>
    <name evidence="2" type="primary">LOC113472269</name>
</gene>
<name>A0A3Q0JH34_DIACI</name>
<keyword evidence="1" id="KW-1185">Reference proteome</keyword>
<dbReference type="GeneID" id="113472269"/>
<evidence type="ECO:0000313" key="1">
    <source>
        <dbReference type="Proteomes" id="UP000079169"/>
    </source>
</evidence>
<dbReference type="KEGG" id="dci:113472269"/>
<dbReference type="PaxDb" id="121845-A0A3Q0JH34"/>
<protein>
    <submittedName>
        <fullName evidence="2">Uncharacterized protein LOC113472269</fullName>
    </submittedName>
</protein>